<evidence type="ECO:0000256" key="6">
    <source>
        <dbReference type="ARBA" id="ARBA00022695"/>
    </source>
</evidence>
<reference evidence="16 17" key="1">
    <citation type="journal article" date="2023" name="Elife">
        <title>Identification of key yeast species and microbe-microbe interactions impacting larval growth of Drosophila in the wild.</title>
        <authorList>
            <person name="Mure A."/>
            <person name="Sugiura Y."/>
            <person name="Maeda R."/>
            <person name="Honda K."/>
            <person name="Sakurai N."/>
            <person name="Takahashi Y."/>
            <person name="Watada M."/>
            <person name="Katoh T."/>
            <person name="Gotoh A."/>
            <person name="Gotoh Y."/>
            <person name="Taniguchi I."/>
            <person name="Nakamura K."/>
            <person name="Hayashi T."/>
            <person name="Katayama T."/>
            <person name="Uemura T."/>
            <person name="Hattori Y."/>
        </authorList>
    </citation>
    <scope>NUCLEOTIDE SEQUENCE [LARGE SCALE GENOMIC DNA]</scope>
    <source>
        <strain evidence="16 17">SB-73</strain>
    </source>
</reference>
<evidence type="ECO:0000256" key="9">
    <source>
        <dbReference type="ARBA" id="ARBA00022895"/>
    </source>
</evidence>
<dbReference type="PANTHER" id="PTHR12066">
    <property type="entry name" value="TELOMERASE REVERSE TRANSCRIPTASE"/>
    <property type="match status" value="1"/>
</dbReference>
<sequence length="993" mass="113902">MGARKRTKDTGNSQTKPRRPLKYDIINLGFDIKSLIHRPEAVPISEIIGRDLGPQPVSPLRFIRAPVPDNGNPNVDSKGTDSRHVSQEPGDLRENVADTSTVIHASQNTALPVAEPPGSEKAQESSNSESKAESSRSIQATTSISADNENHEDIPETIRHEKPTRNTYNSESMTTDSEQSSSDDSDQKRDEYTTLRISQRKLIKYARRANPNANVKSLLAYIRELGFETEIIQDTNLIQQLSLYVVCFSSSVKLRKELVTKYLDLTHDEQFLHEIWKYRTNLSSWRLSDADIYQGPWRKLIKLTGRVLVAQIIVCTVVLKPFMGDSWVQLWGNLKFPKNQLTNMQEAAMSSEEKLPAVNKMDIMYRRKVFYQYQLSEDERSKMDPLLLNKIYKTEQLLLKFRPLIEKSSNSEFTPPSRVSKIINKHMRKLFPASLFGSKNNSRNFEINVLKFLKIPGHMSVSISFFARNIKYTEISWIRDSDSSTAHRQNLLYQLLFWAISKVVKPLLRHLFYISELSGSSASIYYYDHITWNQKCVLSRQQHRLQNIHASKGQGEKWRLIPKSGGGTRLVINLKEKNKTLQDAHLVLHSELPSTRSNLPSWHDWLPQLLAYKKAQIDRNLSSGLHDEPEQSQTNDNITTLAPTQTMEIENPRSRFYVVKFDISNCYDTADVNKVKELAQDLLKDGEDSYKCSSVLEYNTRTEQWIPKKYIATENKIKFDSYLQKIKPRRSKGVKICLERGVSIIDGSKVLEDINDLMNKLHLQVTKSTFVEFNSGIPQGSSCSNDLCDMLMNDLVAQRLRFAQNEDSLLLRYVDDFLFVSTDKSLAERVHSICLSGFKEHGLYCSRSKVFTNFGSDPVNTMKFLGLEFSCDTLTPCKLRTPDFMVPGITFKLSQLKSRINQELNQALFVLISYDRANAVAPDSVVLESAFIYGKIMRKRFDYIRKISGLAPDEAYFQTARVFLRYVVRNKAKVRNRIRSGFIYVSRQLGPIY</sequence>
<evidence type="ECO:0000256" key="12">
    <source>
        <dbReference type="ARBA" id="ARBA00048173"/>
    </source>
</evidence>
<dbReference type="EC" id="2.7.7.49" evidence="2 13"/>
<comment type="caution">
    <text evidence="16">The sequence shown here is derived from an EMBL/GenBank/DDBJ whole genome shotgun (WGS) entry which is preliminary data.</text>
</comment>
<dbReference type="EMBL" id="BTGC01000005">
    <property type="protein sequence ID" value="GMM51447.1"/>
    <property type="molecule type" value="Genomic_DNA"/>
</dbReference>
<evidence type="ECO:0000313" key="17">
    <source>
        <dbReference type="Proteomes" id="UP001362899"/>
    </source>
</evidence>
<keyword evidence="6 13" id="KW-0548">Nucleotidyltransferase</keyword>
<keyword evidence="17" id="KW-1185">Reference proteome</keyword>
<dbReference type="InterPro" id="IPR000477">
    <property type="entry name" value="RT_dom"/>
</dbReference>
<dbReference type="GO" id="GO:0070034">
    <property type="term" value="F:telomerase RNA binding"/>
    <property type="evidence" value="ECO:0007669"/>
    <property type="project" value="TreeGrafter"/>
</dbReference>
<evidence type="ECO:0000256" key="1">
    <source>
        <dbReference type="ARBA" id="ARBA00008001"/>
    </source>
</evidence>
<dbReference type="InterPro" id="IPR021891">
    <property type="entry name" value="Telomerase_RBD"/>
</dbReference>
<organism evidence="16 17">
    <name type="scientific">Starmerella bacillaris</name>
    <name type="common">Yeast</name>
    <name type="synonym">Candida zemplinina</name>
    <dbReference type="NCBI Taxonomy" id="1247836"/>
    <lineage>
        <taxon>Eukaryota</taxon>
        <taxon>Fungi</taxon>
        <taxon>Dikarya</taxon>
        <taxon>Ascomycota</taxon>
        <taxon>Saccharomycotina</taxon>
        <taxon>Dipodascomycetes</taxon>
        <taxon>Dipodascales</taxon>
        <taxon>Trichomonascaceae</taxon>
        <taxon>Starmerella</taxon>
    </lineage>
</organism>
<comment type="similarity">
    <text evidence="1 13">Belongs to the reverse transcriptase family. Telomerase subfamily.</text>
</comment>
<evidence type="ECO:0000313" key="16">
    <source>
        <dbReference type="EMBL" id="GMM51447.1"/>
    </source>
</evidence>
<dbReference type="Pfam" id="PF00078">
    <property type="entry name" value="RVT_1"/>
    <property type="match status" value="1"/>
</dbReference>
<keyword evidence="5 13" id="KW-0808">Transferase</keyword>
<dbReference type="SUPFAM" id="SSF56672">
    <property type="entry name" value="DNA/RNA polymerases"/>
    <property type="match status" value="1"/>
</dbReference>
<gene>
    <name evidence="16" type="ORF">DASB73_024050</name>
</gene>
<feature type="compositionally biased region" description="Basic and acidic residues" evidence="14">
    <location>
        <begin position="148"/>
        <end position="164"/>
    </location>
</feature>
<comment type="function">
    <text evidence="13">Telomerase is a ribonucleoprotein enzyme essential for the replication of chromosome termini in most eukaryotes. It elongates telomeres. It is a reverse transcriptase that adds simple sequence repeats to chromosome ends by copying a template sequence within the RNA component of the enzyme.</text>
</comment>
<feature type="region of interest" description="Disordered" evidence="14">
    <location>
        <begin position="107"/>
        <end position="191"/>
    </location>
</feature>
<evidence type="ECO:0000256" key="13">
    <source>
        <dbReference type="RuleBase" id="RU365061"/>
    </source>
</evidence>
<keyword evidence="11 13" id="KW-0539">Nucleus</keyword>
<keyword evidence="4 13" id="KW-0158">Chromosome</keyword>
<dbReference type="Pfam" id="PF12009">
    <property type="entry name" value="Telomerase_RBD"/>
    <property type="match status" value="1"/>
</dbReference>
<feature type="domain" description="Reverse transcriptase" evidence="15">
    <location>
        <begin position="542"/>
        <end position="869"/>
    </location>
</feature>
<comment type="catalytic activity">
    <reaction evidence="12 13">
        <text>DNA(n) + a 2'-deoxyribonucleoside 5'-triphosphate = DNA(n+1) + diphosphate</text>
        <dbReference type="Rhea" id="RHEA:22508"/>
        <dbReference type="Rhea" id="RHEA-COMP:17339"/>
        <dbReference type="Rhea" id="RHEA-COMP:17340"/>
        <dbReference type="ChEBI" id="CHEBI:33019"/>
        <dbReference type="ChEBI" id="CHEBI:61560"/>
        <dbReference type="ChEBI" id="CHEBI:173112"/>
        <dbReference type="EC" id="2.7.7.49"/>
    </reaction>
</comment>
<dbReference type="AlphaFoldDB" id="A0AAV5RK67"/>
<dbReference type="PRINTS" id="PR01365">
    <property type="entry name" value="TELOMERASERT"/>
</dbReference>
<dbReference type="PANTHER" id="PTHR12066:SF0">
    <property type="entry name" value="TELOMERASE REVERSE TRANSCRIPTASE"/>
    <property type="match status" value="1"/>
</dbReference>
<evidence type="ECO:0000256" key="7">
    <source>
        <dbReference type="ARBA" id="ARBA00022723"/>
    </source>
</evidence>
<evidence type="ECO:0000256" key="3">
    <source>
        <dbReference type="ARBA" id="ARBA00016182"/>
    </source>
</evidence>
<protein>
    <recommendedName>
        <fullName evidence="3 13">Telomerase reverse transcriptase</fullName>
        <ecNumber evidence="2 13">2.7.7.49</ecNumber>
    </recommendedName>
    <alternativeName>
        <fullName evidence="13">Telomerase catalytic subunit</fullName>
    </alternativeName>
</protein>
<dbReference type="InterPro" id="IPR043502">
    <property type="entry name" value="DNA/RNA_pol_sf"/>
</dbReference>
<dbReference type="GO" id="GO:0003720">
    <property type="term" value="F:telomerase activity"/>
    <property type="evidence" value="ECO:0007669"/>
    <property type="project" value="InterPro"/>
</dbReference>
<comment type="subcellular location">
    <subcellularLocation>
        <location evidence="13">Nucleus</location>
    </subcellularLocation>
    <subcellularLocation>
        <location evidence="13">Chromosome</location>
        <location evidence="13">Telomere</location>
    </subcellularLocation>
</comment>
<keyword evidence="8 13" id="KW-0460">Magnesium</keyword>
<feature type="region of interest" description="Disordered" evidence="14">
    <location>
        <begin position="49"/>
        <end position="92"/>
    </location>
</feature>
<dbReference type="GO" id="GO:0046872">
    <property type="term" value="F:metal ion binding"/>
    <property type="evidence" value="ECO:0007669"/>
    <property type="project" value="UniProtKB-KW"/>
</dbReference>
<evidence type="ECO:0000256" key="14">
    <source>
        <dbReference type="SAM" id="MobiDB-lite"/>
    </source>
</evidence>
<accession>A0AAV5RK67</accession>
<dbReference type="GO" id="GO:0000781">
    <property type="term" value="C:chromosome, telomeric region"/>
    <property type="evidence" value="ECO:0007669"/>
    <property type="project" value="UniProtKB-SubCell"/>
</dbReference>
<feature type="region of interest" description="Disordered" evidence="14">
    <location>
        <begin position="1"/>
        <end position="20"/>
    </location>
</feature>
<dbReference type="GO" id="GO:0007004">
    <property type="term" value="P:telomere maintenance via telomerase"/>
    <property type="evidence" value="ECO:0007669"/>
    <property type="project" value="TreeGrafter"/>
</dbReference>
<proteinExistence type="inferred from homology"/>
<dbReference type="Proteomes" id="UP001362899">
    <property type="component" value="Unassembled WGS sequence"/>
</dbReference>
<feature type="compositionally biased region" description="Basic and acidic residues" evidence="14">
    <location>
        <begin position="78"/>
        <end position="92"/>
    </location>
</feature>
<evidence type="ECO:0000256" key="2">
    <source>
        <dbReference type="ARBA" id="ARBA00012493"/>
    </source>
</evidence>
<keyword evidence="9 13" id="KW-0779">Telomere</keyword>
<evidence type="ECO:0000256" key="4">
    <source>
        <dbReference type="ARBA" id="ARBA00022454"/>
    </source>
</evidence>
<dbReference type="Gene3D" id="1.10.132.70">
    <property type="match status" value="1"/>
</dbReference>
<evidence type="ECO:0000259" key="15">
    <source>
        <dbReference type="PROSITE" id="PS50878"/>
    </source>
</evidence>
<dbReference type="GO" id="GO:0042162">
    <property type="term" value="F:telomeric DNA binding"/>
    <property type="evidence" value="ECO:0007669"/>
    <property type="project" value="TreeGrafter"/>
</dbReference>
<keyword evidence="7 13" id="KW-0479">Metal-binding</keyword>
<name>A0AAV5RK67_STABA</name>
<evidence type="ECO:0000256" key="10">
    <source>
        <dbReference type="ARBA" id="ARBA00022918"/>
    </source>
</evidence>
<evidence type="ECO:0000256" key="5">
    <source>
        <dbReference type="ARBA" id="ARBA00022679"/>
    </source>
</evidence>
<dbReference type="GO" id="GO:0000333">
    <property type="term" value="C:telomerase catalytic core complex"/>
    <property type="evidence" value="ECO:0007669"/>
    <property type="project" value="TreeGrafter"/>
</dbReference>
<evidence type="ECO:0000256" key="8">
    <source>
        <dbReference type="ARBA" id="ARBA00022842"/>
    </source>
</evidence>
<dbReference type="SMART" id="SM00975">
    <property type="entry name" value="Telomerase_RBD"/>
    <property type="match status" value="1"/>
</dbReference>
<feature type="compositionally biased region" description="Low complexity" evidence="14">
    <location>
        <begin position="170"/>
        <end position="182"/>
    </location>
</feature>
<dbReference type="Gene3D" id="3.30.70.2630">
    <property type="match status" value="1"/>
</dbReference>
<keyword evidence="10 13" id="KW-0695">RNA-directed DNA polymerase</keyword>
<feature type="compositionally biased region" description="Polar residues" evidence="14">
    <location>
        <begin position="138"/>
        <end position="147"/>
    </location>
</feature>
<evidence type="ECO:0000256" key="11">
    <source>
        <dbReference type="ARBA" id="ARBA00023242"/>
    </source>
</evidence>
<dbReference type="CDD" id="cd01648">
    <property type="entry name" value="TERT"/>
    <property type="match status" value="1"/>
</dbReference>
<dbReference type="InterPro" id="IPR003545">
    <property type="entry name" value="Telomerase_RT"/>
</dbReference>
<dbReference type="PROSITE" id="PS50878">
    <property type="entry name" value="RT_POL"/>
    <property type="match status" value="1"/>
</dbReference>